<dbReference type="SMART" id="SM00345">
    <property type="entry name" value="HTH_GNTR"/>
    <property type="match status" value="1"/>
</dbReference>
<keyword evidence="6" id="KW-1185">Reference proteome</keyword>
<evidence type="ECO:0000313" key="5">
    <source>
        <dbReference type="EMBL" id="NJC28332.1"/>
    </source>
</evidence>
<evidence type="ECO:0000256" key="3">
    <source>
        <dbReference type="ARBA" id="ARBA00023163"/>
    </source>
</evidence>
<dbReference type="InterPro" id="IPR036390">
    <property type="entry name" value="WH_DNA-bd_sf"/>
</dbReference>
<sequence>MELLDKITIDRHAPQPKYRQLVDSISENISVGNFQLNAKLPSINKLSEQFMLSRDTVEKAYKVLKDKRIIISVKGKGFYISSTPLDSQLKVLFLLNKLSAYKMRMYHSFLAAVGPEFHVDLQVYHCDEGLFLDILKKNQKTYDHYVIMPHFANARQRHTSATEPVLNAMRRIPDNKLIILDNYLEALAENHAGVYQDFENDLYEALKMSREKIARYQKFVITFPSRSVYPYPKRIVRGFNRFCVEAKIQFQVIEEIEEHMTLEPGTLYLTIPETDLVNLVKAARDQGFTLGEDIGVISYNETPLKDLLGITTVSTDFDEMGRLAADLLRQRGKEKTKNRFVFTDRNSH</sequence>
<proteinExistence type="predicted"/>
<evidence type="ECO:0000313" key="6">
    <source>
        <dbReference type="Proteomes" id="UP000770785"/>
    </source>
</evidence>
<keyword evidence="2 5" id="KW-0238">DNA-binding</keyword>
<dbReference type="PANTHER" id="PTHR38445">
    <property type="entry name" value="HTH-TYPE TRANSCRIPTIONAL REPRESSOR YTRA"/>
    <property type="match status" value="1"/>
</dbReference>
<dbReference type="InterPro" id="IPR036388">
    <property type="entry name" value="WH-like_DNA-bd_sf"/>
</dbReference>
<dbReference type="Pfam" id="PF00392">
    <property type="entry name" value="GntR"/>
    <property type="match status" value="1"/>
</dbReference>
<gene>
    <name evidence="5" type="ORF">GGR27_003855</name>
</gene>
<dbReference type="Gene3D" id="3.40.50.2300">
    <property type="match status" value="2"/>
</dbReference>
<dbReference type="Proteomes" id="UP000770785">
    <property type="component" value="Unassembled WGS sequence"/>
</dbReference>
<keyword evidence="1" id="KW-0805">Transcription regulation</keyword>
<reference evidence="5 6" key="1">
    <citation type="submission" date="2020-03" db="EMBL/GenBank/DDBJ databases">
        <title>Genomic Encyclopedia of Type Strains, Phase IV (KMG-IV): sequencing the most valuable type-strain genomes for metagenomic binning, comparative biology and taxonomic classification.</title>
        <authorList>
            <person name="Goeker M."/>
        </authorList>
    </citation>
    <scope>NUCLEOTIDE SEQUENCE [LARGE SCALE GENOMIC DNA]</scope>
    <source>
        <strain evidence="5 6">DSM 105096</strain>
    </source>
</reference>
<accession>A0ABX0XGK7</accession>
<keyword evidence="3" id="KW-0804">Transcription</keyword>
<organism evidence="5 6">
    <name type="scientific">Neolewinella antarctica</name>
    <dbReference type="NCBI Taxonomy" id="442734"/>
    <lineage>
        <taxon>Bacteria</taxon>
        <taxon>Pseudomonadati</taxon>
        <taxon>Bacteroidota</taxon>
        <taxon>Saprospiria</taxon>
        <taxon>Saprospirales</taxon>
        <taxon>Lewinellaceae</taxon>
        <taxon>Neolewinella</taxon>
    </lineage>
</organism>
<dbReference type="InterPro" id="IPR046335">
    <property type="entry name" value="LacI/GalR-like_sensor"/>
</dbReference>
<dbReference type="InterPro" id="IPR028082">
    <property type="entry name" value="Peripla_BP_I"/>
</dbReference>
<dbReference type="EMBL" id="JAATJH010000010">
    <property type="protein sequence ID" value="NJC28332.1"/>
    <property type="molecule type" value="Genomic_DNA"/>
</dbReference>
<dbReference type="PROSITE" id="PS50949">
    <property type="entry name" value="HTH_GNTR"/>
    <property type="match status" value="1"/>
</dbReference>
<dbReference type="Pfam" id="PF13377">
    <property type="entry name" value="Peripla_BP_3"/>
    <property type="match status" value="1"/>
</dbReference>
<dbReference type="PANTHER" id="PTHR38445:SF10">
    <property type="entry name" value="GNTR-FAMILY TRANSCRIPTIONAL REGULATOR"/>
    <property type="match status" value="1"/>
</dbReference>
<dbReference type="SUPFAM" id="SSF46785">
    <property type="entry name" value="Winged helix' DNA-binding domain"/>
    <property type="match status" value="1"/>
</dbReference>
<dbReference type="SUPFAM" id="SSF53822">
    <property type="entry name" value="Periplasmic binding protein-like I"/>
    <property type="match status" value="1"/>
</dbReference>
<feature type="domain" description="HTH gntR-type" evidence="4">
    <location>
        <begin position="15"/>
        <end position="83"/>
    </location>
</feature>
<dbReference type="RefSeq" id="WP_168040222.1">
    <property type="nucleotide sequence ID" value="NZ_JAATJH010000010.1"/>
</dbReference>
<evidence type="ECO:0000256" key="2">
    <source>
        <dbReference type="ARBA" id="ARBA00023125"/>
    </source>
</evidence>
<name>A0ABX0XGK7_9BACT</name>
<protein>
    <submittedName>
        <fullName evidence="5">DNA-binding transcriptional regulator YhcF (GntR family)</fullName>
    </submittedName>
</protein>
<dbReference type="InterPro" id="IPR000524">
    <property type="entry name" value="Tscrpt_reg_HTH_GntR"/>
</dbReference>
<comment type="caution">
    <text evidence="5">The sequence shown here is derived from an EMBL/GenBank/DDBJ whole genome shotgun (WGS) entry which is preliminary data.</text>
</comment>
<evidence type="ECO:0000256" key="1">
    <source>
        <dbReference type="ARBA" id="ARBA00023015"/>
    </source>
</evidence>
<dbReference type="Gene3D" id="1.10.10.10">
    <property type="entry name" value="Winged helix-like DNA-binding domain superfamily/Winged helix DNA-binding domain"/>
    <property type="match status" value="1"/>
</dbReference>
<dbReference type="CDD" id="cd07377">
    <property type="entry name" value="WHTH_GntR"/>
    <property type="match status" value="1"/>
</dbReference>
<evidence type="ECO:0000259" key="4">
    <source>
        <dbReference type="PROSITE" id="PS50949"/>
    </source>
</evidence>
<dbReference type="GO" id="GO:0003677">
    <property type="term" value="F:DNA binding"/>
    <property type="evidence" value="ECO:0007669"/>
    <property type="project" value="UniProtKB-KW"/>
</dbReference>